<feature type="transmembrane region" description="Helical" evidence="1">
    <location>
        <begin position="23"/>
        <end position="42"/>
    </location>
</feature>
<dbReference type="Proteomes" id="UP000268014">
    <property type="component" value="Unassembled WGS sequence"/>
</dbReference>
<protein>
    <submittedName>
        <fullName evidence="4">Conjugal transfer protein TrbI</fullName>
    </submittedName>
</protein>
<dbReference type="EMBL" id="UZAF01022269">
    <property type="protein sequence ID" value="VDO84203.1"/>
    <property type="molecule type" value="Genomic_DNA"/>
</dbReference>
<dbReference type="AlphaFoldDB" id="A0A0N4X802"/>
<keyword evidence="1" id="KW-1133">Transmembrane helix</keyword>
<keyword evidence="1" id="KW-0472">Membrane</keyword>
<keyword evidence="3" id="KW-1185">Reference proteome</keyword>
<name>A0A0N4X802_HAEPC</name>
<proteinExistence type="predicted"/>
<reference evidence="4" key="1">
    <citation type="submission" date="2017-02" db="UniProtKB">
        <authorList>
            <consortium name="WormBaseParasite"/>
        </authorList>
    </citation>
    <scope>IDENTIFICATION</scope>
</reference>
<accession>A0A0N4X802</accession>
<dbReference type="WBParaSite" id="HPLM_0002049401-mRNA-1">
    <property type="protein sequence ID" value="HPLM_0002049401-mRNA-1"/>
    <property type="gene ID" value="HPLM_0002049401"/>
</dbReference>
<gene>
    <name evidence="2" type="ORF">HPLM_LOCUS20486</name>
</gene>
<keyword evidence="1" id="KW-0812">Transmembrane</keyword>
<sequence>MPNGPSEEVVQETVVHGRPSHTWRTVLLSIVVVGSVACTWALSTQFSKTALVIDPVSHLAARKIIASKGTLWKVLG</sequence>
<evidence type="ECO:0000256" key="1">
    <source>
        <dbReference type="SAM" id="Phobius"/>
    </source>
</evidence>
<evidence type="ECO:0000313" key="2">
    <source>
        <dbReference type="EMBL" id="VDO84203.1"/>
    </source>
</evidence>
<reference evidence="2 3" key="2">
    <citation type="submission" date="2018-11" db="EMBL/GenBank/DDBJ databases">
        <authorList>
            <consortium name="Pathogen Informatics"/>
        </authorList>
    </citation>
    <scope>NUCLEOTIDE SEQUENCE [LARGE SCALE GENOMIC DNA]</scope>
    <source>
        <strain evidence="2 3">MHpl1</strain>
    </source>
</reference>
<dbReference type="OrthoDB" id="10062838at2759"/>
<evidence type="ECO:0000313" key="3">
    <source>
        <dbReference type="Proteomes" id="UP000268014"/>
    </source>
</evidence>
<organism evidence="4">
    <name type="scientific">Haemonchus placei</name>
    <name type="common">Barber's pole worm</name>
    <dbReference type="NCBI Taxonomy" id="6290"/>
    <lineage>
        <taxon>Eukaryota</taxon>
        <taxon>Metazoa</taxon>
        <taxon>Ecdysozoa</taxon>
        <taxon>Nematoda</taxon>
        <taxon>Chromadorea</taxon>
        <taxon>Rhabditida</taxon>
        <taxon>Rhabditina</taxon>
        <taxon>Rhabditomorpha</taxon>
        <taxon>Strongyloidea</taxon>
        <taxon>Trichostrongylidae</taxon>
        <taxon>Haemonchus</taxon>
    </lineage>
</organism>
<evidence type="ECO:0000313" key="4">
    <source>
        <dbReference type="WBParaSite" id="HPLM_0002049401-mRNA-1"/>
    </source>
</evidence>